<protein>
    <recommendedName>
        <fullName evidence="5">Alpha/beta hydrolase fold-3 domain-containing protein</fullName>
    </recommendedName>
</protein>
<feature type="region of interest" description="Disordered" evidence="4">
    <location>
        <begin position="1"/>
        <end position="22"/>
    </location>
</feature>
<dbReference type="Pfam" id="PF07859">
    <property type="entry name" value="Abhydrolase_3"/>
    <property type="match status" value="1"/>
</dbReference>
<evidence type="ECO:0000313" key="7">
    <source>
        <dbReference type="Proteomes" id="UP000186785"/>
    </source>
</evidence>
<dbReference type="EMBL" id="MQSV01000002">
    <property type="protein sequence ID" value="OKL48932.1"/>
    <property type="molecule type" value="Genomic_DNA"/>
</dbReference>
<keyword evidence="2" id="KW-0378">Hydrolase</keyword>
<name>A0A1Q5PN19_9ACTO</name>
<dbReference type="PANTHER" id="PTHR48081:SF8">
    <property type="entry name" value="ALPHA_BETA HYDROLASE FOLD-3 DOMAIN-CONTAINING PROTEIN-RELATED"/>
    <property type="match status" value="1"/>
</dbReference>
<proteinExistence type="inferred from homology"/>
<dbReference type="InterPro" id="IPR029058">
    <property type="entry name" value="AB_hydrolase_fold"/>
</dbReference>
<dbReference type="PROSITE" id="PS01174">
    <property type="entry name" value="LIPASE_GDXG_SER"/>
    <property type="match status" value="1"/>
</dbReference>
<comment type="caution">
    <text evidence="6">The sequence shown here is derived from an EMBL/GenBank/DDBJ whole genome shotgun (WGS) entry which is preliminary data.</text>
</comment>
<feature type="domain" description="Alpha/beta hydrolase fold-3" evidence="5">
    <location>
        <begin position="100"/>
        <end position="310"/>
    </location>
</feature>
<sequence>MAQKGPEKPSQPEFHLPQPAVLNPPSRSARILHMAVKMFMAGRKRLQVRFGTYNPTAKPEPYQLRSFPQRGYFAVTEVKLPQSRGFYLYPTDATGPHRVVLQLHGGSYISPFSHMYAKAAYQYAQAAETKNGAAAVFSLDYRTAPEHPYPAALEDALDAYDWLLTQGYAPDQIILAGDSAGGGLALALALKLRDQEVPNCARALVLLSPWTDLPAKGTSYQANKYRDPLFQSVPGVPDPEPIAKYYVGDADPYDPYLSPAYAQLHDLPPTLALVGQTELLYSDSVKVIRGLQDAGVKARLQVYPEVIHVWPAAFTRLPESQRAWQQISYFLHEN</sequence>
<dbReference type="PANTHER" id="PTHR48081">
    <property type="entry name" value="AB HYDROLASE SUPERFAMILY PROTEIN C4A8.06C"/>
    <property type="match status" value="1"/>
</dbReference>
<evidence type="ECO:0000256" key="4">
    <source>
        <dbReference type="SAM" id="MobiDB-lite"/>
    </source>
</evidence>
<dbReference type="GO" id="GO:0016787">
    <property type="term" value="F:hydrolase activity"/>
    <property type="evidence" value="ECO:0007669"/>
    <property type="project" value="UniProtKB-KW"/>
</dbReference>
<dbReference type="Gene3D" id="3.40.50.1820">
    <property type="entry name" value="alpha/beta hydrolase"/>
    <property type="match status" value="1"/>
</dbReference>
<evidence type="ECO:0000259" key="5">
    <source>
        <dbReference type="Pfam" id="PF07859"/>
    </source>
</evidence>
<evidence type="ECO:0000256" key="2">
    <source>
        <dbReference type="ARBA" id="ARBA00022801"/>
    </source>
</evidence>
<dbReference type="AlphaFoldDB" id="A0A1Q5PN19"/>
<dbReference type="Proteomes" id="UP000186785">
    <property type="component" value="Unassembled WGS sequence"/>
</dbReference>
<dbReference type="STRING" id="1921764.BSR28_03145"/>
<evidence type="ECO:0000256" key="1">
    <source>
        <dbReference type="ARBA" id="ARBA00010515"/>
    </source>
</evidence>
<dbReference type="InterPro" id="IPR050300">
    <property type="entry name" value="GDXG_lipolytic_enzyme"/>
</dbReference>
<evidence type="ECO:0000313" key="6">
    <source>
        <dbReference type="EMBL" id="OKL48932.1"/>
    </source>
</evidence>
<dbReference type="InterPro" id="IPR033140">
    <property type="entry name" value="Lipase_GDXG_put_SER_AS"/>
</dbReference>
<reference evidence="6 7" key="1">
    <citation type="submission" date="2016-11" db="EMBL/GenBank/DDBJ databases">
        <title>Actinomyces gypaetusis sp. nov. isolated from the vulture Gypaetus barbatus in Qinghai Tibet Plateau China.</title>
        <authorList>
            <person name="Meng X."/>
        </authorList>
    </citation>
    <scope>NUCLEOTIDE SEQUENCE [LARGE SCALE GENOMIC DNA]</scope>
    <source>
        <strain evidence="6 7">VUL4_2</strain>
    </source>
</reference>
<evidence type="ECO:0000256" key="3">
    <source>
        <dbReference type="PROSITE-ProRule" id="PRU10038"/>
    </source>
</evidence>
<dbReference type="InterPro" id="IPR013094">
    <property type="entry name" value="AB_hydrolase_3"/>
</dbReference>
<gene>
    <name evidence="6" type="ORF">BSR29_03575</name>
</gene>
<dbReference type="RefSeq" id="WP_073708920.1">
    <property type="nucleotide sequence ID" value="NZ_MQSV01000002.1"/>
</dbReference>
<accession>A0A1Q5PN19</accession>
<organism evidence="6 7">
    <name type="scientific">Boudabousia liubingyangii</name>
    <dbReference type="NCBI Taxonomy" id="1921764"/>
    <lineage>
        <taxon>Bacteria</taxon>
        <taxon>Bacillati</taxon>
        <taxon>Actinomycetota</taxon>
        <taxon>Actinomycetes</taxon>
        <taxon>Actinomycetales</taxon>
        <taxon>Actinomycetaceae</taxon>
        <taxon>Boudabousia</taxon>
    </lineage>
</organism>
<keyword evidence="7" id="KW-1185">Reference proteome</keyword>
<comment type="similarity">
    <text evidence="1">Belongs to the 'GDXG' lipolytic enzyme family.</text>
</comment>
<dbReference type="SUPFAM" id="SSF53474">
    <property type="entry name" value="alpha/beta-Hydrolases"/>
    <property type="match status" value="1"/>
</dbReference>
<feature type="active site" evidence="3">
    <location>
        <position position="179"/>
    </location>
</feature>
<dbReference type="OrthoDB" id="9803828at2"/>